<evidence type="ECO:0000313" key="10">
    <source>
        <dbReference type="EMBL" id="WRQ90051.1"/>
    </source>
</evidence>
<evidence type="ECO:0000256" key="3">
    <source>
        <dbReference type="ARBA" id="ARBA00022722"/>
    </source>
</evidence>
<dbReference type="EMBL" id="CP139781">
    <property type="protein sequence ID" value="WRQ90051.1"/>
    <property type="molecule type" value="Genomic_DNA"/>
</dbReference>
<keyword evidence="4 8" id="KW-0479">Metal-binding</keyword>
<accession>A0ABZ1CEI8</accession>
<dbReference type="SUPFAM" id="SSF88723">
    <property type="entry name" value="PIN domain-like"/>
    <property type="match status" value="1"/>
</dbReference>
<dbReference type="InterPro" id="IPR022907">
    <property type="entry name" value="VapC_family"/>
</dbReference>
<dbReference type="Pfam" id="PF01850">
    <property type="entry name" value="PIN"/>
    <property type="match status" value="1"/>
</dbReference>
<protein>
    <recommendedName>
        <fullName evidence="8">Ribonuclease VapC</fullName>
        <shortName evidence="8">RNase VapC</shortName>
        <ecNumber evidence="8">3.1.-.-</ecNumber>
    </recommendedName>
    <alternativeName>
        <fullName evidence="8">Toxin VapC</fullName>
    </alternativeName>
</protein>
<organism evidence="10 11">
    <name type="scientific">Actomonas aquatica</name>
    <dbReference type="NCBI Taxonomy" id="2866162"/>
    <lineage>
        <taxon>Bacteria</taxon>
        <taxon>Pseudomonadati</taxon>
        <taxon>Verrucomicrobiota</taxon>
        <taxon>Opitutia</taxon>
        <taxon>Opitutales</taxon>
        <taxon>Opitutaceae</taxon>
        <taxon>Actomonas</taxon>
    </lineage>
</organism>
<reference evidence="10 11" key="1">
    <citation type="submission" date="2023-12" db="EMBL/GenBank/DDBJ databases">
        <title>Description of an unclassified Opitutus bacterium of Verrucomicrobiota.</title>
        <authorList>
            <person name="Zhang D.-F."/>
        </authorList>
    </citation>
    <scope>NUCLEOTIDE SEQUENCE [LARGE SCALE GENOMIC DNA]</scope>
    <source>
        <strain evidence="10 11">WL0086</strain>
    </source>
</reference>
<dbReference type="InterPro" id="IPR050556">
    <property type="entry name" value="Type_II_TA_system_RNase"/>
</dbReference>
<dbReference type="Proteomes" id="UP000738431">
    <property type="component" value="Chromosome"/>
</dbReference>
<name>A0ABZ1CEI8_9BACT</name>
<feature type="binding site" evidence="8">
    <location>
        <position position="96"/>
    </location>
    <ligand>
        <name>Mg(2+)</name>
        <dbReference type="ChEBI" id="CHEBI:18420"/>
    </ligand>
</feature>
<evidence type="ECO:0000256" key="6">
    <source>
        <dbReference type="ARBA" id="ARBA00022842"/>
    </source>
</evidence>
<evidence type="ECO:0000313" key="11">
    <source>
        <dbReference type="Proteomes" id="UP000738431"/>
    </source>
</evidence>
<proteinExistence type="inferred from homology"/>
<feature type="domain" description="PIN" evidence="9">
    <location>
        <begin position="3"/>
        <end position="123"/>
    </location>
</feature>
<dbReference type="EC" id="3.1.-.-" evidence="8"/>
<evidence type="ECO:0000256" key="7">
    <source>
        <dbReference type="ARBA" id="ARBA00038093"/>
    </source>
</evidence>
<evidence type="ECO:0000256" key="5">
    <source>
        <dbReference type="ARBA" id="ARBA00022801"/>
    </source>
</evidence>
<feature type="binding site" evidence="8">
    <location>
        <position position="6"/>
    </location>
    <ligand>
        <name>Mg(2+)</name>
        <dbReference type="ChEBI" id="CHEBI:18420"/>
    </ligand>
</feature>
<keyword evidence="6 8" id="KW-0460">Magnesium</keyword>
<dbReference type="HAMAP" id="MF_00265">
    <property type="entry name" value="VapC_Nob1"/>
    <property type="match status" value="1"/>
</dbReference>
<comment type="function">
    <text evidence="8">Toxic component of a toxin-antitoxin (TA) system. An RNase.</text>
</comment>
<comment type="similarity">
    <text evidence="7 8">Belongs to the PINc/VapC protein family.</text>
</comment>
<dbReference type="PANTHER" id="PTHR33653:SF1">
    <property type="entry name" value="RIBONUCLEASE VAPC2"/>
    <property type="match status" value="1"/>
</dbReference>
<evidence type="ECO:0000256" key="4">
    <source>
        <dbReference type="ARBA" id="ARBA00022723"/>
    </source>
</evidence>
<keyword evidence="5 8" id="KW-0378">Hydrolase</keyword>
<gene>
    <name evidence="8" type="primary">vapC</name>
    <name evidence="10" type="ORF">K1X11_011585</name>
</gene>
<evidence type="ECO:0000256" key="1">
    <source>
        <dbReference type="ARBA" id="ARBA00001946"/>
    </source>
</evidence>
<dbReference type="RefSeq" id="WP_221032025.1">
    <property type="nucleotide sequence ID" value="NZ_CP139781.1"/>
</dbReference>
<sequence>MIYLPDTNALSKYFQGRDPSLRHQMGAAFEDLRLSSIVLAELEYGASKSGVARHRQNVDQLVAQLPLLVFNAEDAAIYGRLRAHLEKRGQIIGPIDTLIAAQALRLGATVVTHNLAEFKRVPKLKVVDWQAA</sequence>
<dbReference type="CDD" id="cd18745">
    <property type="entry name" value="PIN_VapC4-5_FitB-like"/>
    <property type="match status" value="1"/>
</dbReference>
<comment type="cofactor">
    <cofactor evidence="1 8">
        <name>Mg(2+)</name>
        <dbReference type="ChEBI" id="CHEBI:18420"/>
    </cofactor>
</comment>
<keyword evidence="11" id="KW-1185">Reference proteome</keyword>
<evidence type="ECO:0000256" key="2">
    <source>
        <dbReference type="ARBA" id="ARBA00022649"/>
    </source>
</evidence>
<keyword evidence="8" id="KW-0800">Toxin</keyword>
<dbReference type="InterPro" id="IPR002716">
    <property type="entry name" value="PIN_dom"/>
</dbReference>
<evidence type="ECO:0000259" key="9">
    <source>
        <dbReference type="Pfam" id="PF01850"/>
    </source>
</evidence>
<dbReference type="Gene3D" id="3.40.50.1010">
    <property type="entry name" value="5'-nuclease"/>
    <property type="match status" value="1"/>
</dbReference>
<dbReference type="PANTHER" id="PTHR33653">
    <property type="entry name" value="RIBONUCLEASE VAPC2"/>
    <property type="match status" value="1"/>
</dbReference>
<evidence type="ECO:0000256" key="8">
    <source>
        <dbReference type="HAMAP-Rule" id="MF_00265"/>
    </source>
</evidence>
<keyword evidence="2 8" id="KW-1277">Toxin-antitoxin system</keyword>
<keyword evidence="3 8" id="KW-0540">Nuclease</keyword>
<dbReference type="InterPro" id="IPR029060">
    <property type="entry name" value="PIN-like_dom_sf"/>
</dbReference>